<evidence type="ECO:0000313" key="3">
    <source>
        <dbReference type="Proteomes" id="UP001632037"/>
    </source>
</evidence>
<evidence type="ECO:0000313" key="2">
    <source>
        <dbReference type="EMBL" id="KAL3661911.1"/>
    </source>
</evidence>
<dbReference type="Proteomes" id="UP001632037">
    <property type="component" value="Unassembled WGS sequence"/>
</dbReference>
<keyword evidence="3" id="KW-1185">Reference proteome</keyword>
<accession>A0ABD3F5Z9</accession>
<dbReference type="EMBL" id="JBIMZQ010000034">
    <property type="protein sequence ID" value="KAL3661911.1"/>
    <property type="molecule type" value="Genomic_DNA"/>
</dbReference>
<sequence length="123" mass="13433">MPRVLVSADSKYLYQRFKADAFCVTGTRSQTKPPVPERARAQLKTIEILDRYTDGGESDVGAVIANKRQKTFHLDVARVLDFDMACSYGGRTEATASRDKKPSAVPAGRTPSAASPKGSRPSW</sequence>
<gene>
    <name evidence="2" type="ORF">V7S43_013204</name>
</gene>
<comment type="caution">
    <text evidence="2">The sequence shown here is derived from an EMBL/GenBank/DDBJ whole genome shotgun (WGS) entry which is preliminary data.</text>
</comment>
<reference evidence="2 3" key="1">
    <citation type="submission" date="2024-09" db="EMBL/GenBank/DDBJ databases">
        <title>Genome sequencing and assembly of Phytophthora oleae, isolate VK10A, causative agent of rot of olive drupes.</title>
        <authorList>
            <person name="Conti Taguali S."/>
            <person name="Riolo M."/>
            <person name="La Spada F."/>
            <person name="Cacciola S.O."/>
            <person name="Dionisio G."/>
        </authorList>
    </citation>
    <scope>NUCLEOTIDE SEQUENCE [LARGE SCALE GENOMIC DNA]</scope>
    <source>
        <strain evidence="2 3">VK10A</strain>
    </source>
</reference>
<dbReference type="AlphaFoldDB" id="A0ABD3F5Z9"/>
<feature type="region of interest" description="Disordered" evidence="1">
    <location>
        <begin position="91"/>
        <end position="123"/>
    </location>
</feature>
<name>A0ABD3F5Z9_9STRA</name>
<evidence type="ECO:0000256" key="1">
    <source>
        <dbReference type="SAM" id="MobiDB-lite"/>
    </source>
</evidence>
<organism evidence="2 3">
    <name type="scientific">Phytophthora oleae</name>
    <dbReference type="NCBI Taxonomy" id="2107226"/>
    <lineage>
        <taxon>Eukaryota</taxon>
        <taxon>Sar</taxon>
        <taxon>Stramenopiles</taxon>
        <taxon>Oomycota</taxon>
        <taxon>Peronosporomycetes</taxon>
        <taxon>Peronosporales</taxon>
        <taxon>Peronosporaceae</taxon>
        <taxon>Phytophthora</taxon>
    </lineage>
</organism>
<proteinExistence type="predicted"/>
<protein>
    <submittedName>
        <fullName evidence="2">Uncharacterized protein</fullName>
    </submittedName>
</protein>